<evidence type="ECO:0000259" key="5">
    <source>
        <dbReference type="PROSITE" id="PS51939"/>
    </source>
</evidence>
<dbReference type="Pfam" id="PF08777">
    <property type="entry name" value="RRM_3"/>
    <property type="match status" value="1"/>
</dbReference>
<dbReference type="InterPro" id="IPR000504">
    <property type="entry name" value="RRM_dom"/>
</dbReference>
<evidence type="ECO:0000313" key="7">
    <source>
        <dbReference type="Proteomes" id="UP001164746"/>
    </source>
</evidence>
<sequence>MATETSDLEKKIIRQIEKEFPKDAKLEDLQEYFESFGPCDNIQMRKDVHKKFKGAILHMKGFDDKTTREDIKNLLGDYGPIAWVDFNKGDPEAWVRYDQENKATDVLEKVTAAMDGKVELNGKTLENRVLEGEEEAARWKKMFQDIRNRMSGNQRRNQKGKSRFGKRPSKRVRDDKRGKNTGGDGGGEKANGEPAAKQAKVGDS</sequence>
<evidence type="ECO:0000256" key="2">
    <source>
        <dbReference type="PROSITE-ProRule" id="PRU00176"/>
    </source>
</evidence>
<evidence type="ECO:0000313" key="6">
    <source>
        <dbReference type="EMBL" id="WAR10418.1"/>
    </source>
</evidence>
<dbReference type="EMBL" id="CP111018">
    <property type="protein sequence ID" value="WAR10418.1"/>
    <property type="molecule type" value="Genomic_DNA"/>
</dbReference>
<dbReference type="InterPro" id="IPR035979">
    <property type="entry name" value="RBD_domain_sf"/>
</dbReference>
<dbReference type="CDD" id="cd12541">
    <property type="entry name" value="RRM2_La"/>
    <property type="match status" value="1"/>
</dbReference>
<dbReference type="SUPFAM" id="SSF54928">
    <property type="entry name" value="RNA-binding domain, RBD"/>
    <property type="match status" value="2"/>
</dbReference>
<organism evidence="6 7">
    <name type="scientific">Mya arenaria</name>
    <name type="common">Soft-shell clam</name>
    <dbReference type="NCBI Taxonomy" id="6604"/>
    <lineage>
        <taxon>Eukaryota</taxon>
        <taxon>Metazoa</taxon>
        <taxon>Spiralia</taxon>
        <taxon>Lophotrochozoa</taxon>
        <taxon>Mollusca</taxon>
        <taxon>Bivalvia</taxon>
        <taxon>Autobranchia</taxon>
        <taxon>Heteroconchia</taxon>
        <taxon>Euheterodonta</taxon>
        <taxon>Imparidentia</taxon>
        <taxon>Neoheterodontei</taxon>
        <taxon>Myida</taxon>
        <taxon>Myoidea</taxon>
        <taxon>Myidae</taxon>
        <taxon>Mya</taxon>
    </lineage>
</organism>
<reference evidence="6" key="1">
    <citation type="submission" date="2022-11" db="EMBL/GenBank/DDBJ databases">
        <title>Centuries of genome instability and evolution in soft-shell clam transmissible cancer (bioRxiv).</title>
        <authorList>
            <person name="Hart S.F.M."/>
            <person name="Yonemitsu M.A."/>
            <person name="Giersch R.M."/>
            <person name="Beal B.F."/>
            <person name="Arriagada G."/>
            <person name="Davis B.W."/>
            <person name="Ostrander E.A."/>
            <person name="Goff S.P."/>
            <person name="Metzger M.J."/>
        </authorList>
    </citation>
    <scope>NUCLEOTIDE SEQUENCE</scope>
    <source>
        <strain evidence="6">MELC-2E11</strain>
        <tissue evidence="6">Siphon/mantle</tissue>
    </source>
</reference>
<dbReference type="Gene3D" id="3.30.70.330">
    <property type="match status" value="1"/>
</dbReference>
<dbReference type="InterPro" id="IPR014886">
    <property type="entry name" value="La_xRRM"/>
</dbReference>
<keyword evidence="1 2" id="KW-0694">RNA-binding</keyword>
<gene>
    <name evidence="6" type="ORF">MAR_035494</name>
</gene>
<feature type="compositionally biased region" description="Basic residues" evidence="3">
    <location>
        <begin position="156"/>
        <end position="170"/>
    </location>
</feature>
<keyword evidence="7" id="KW-1185">Reference proteome</keyword>
<dbReference type="PROSITE" id="PS50102">
    <property type="entry name" value="RRM"/>
    <property type="match status" value="1"/>
</dbReference>
<name>A0ABY7EPA9_MYAAR</name>
<feature type="region of interest" description="Disordered" evidence="3">
    <location>
        <begin position="147"/>
        <end position="204"/>
    </location>
</feature>
<evidence type="ECO:0000256" key="3">
    <source>
        <dbReference type="SAM" id="MobiDB-lite"/>
    </source>
</evidence>
<dbReference type="PROSITE" id="PS51939">
    <property type="entry name" value="XRRM"/>
    <property type="match status" value="1"/>
</dbReference>
<feature type="domain" description="RRM" evidence="4">
    <location>
        <begin position="55"/>
        <end position="137"/>
    </location>
</feature>
<accession>A0ABY7EPA9</accession>
<dbReference type="Proteomes" id="UP001164746">
    <property type="component" value="Chromosome 7"/>
</dbReference>
<protein>
    <submittedName>
        <fullName evidence="6">LA-like protein</fullName>
    </submittedName>
</protein>
<evidence type="ECO:0000256" key="1">
    <source>
        <dbReference type="ARBA" id="ARBA00022884"/>
    </source>
</evidence>
<evidence type="ECO:0000259" key="4">
    <source>
        <dbReference type="PROSITE" id="PS50102"/>
    </source>
</evidence>
<proteinExistence type="predicted"/>
<feature type="domain" description="XRRM" evidence="5">
    <location>
        <begin position="50"/>
        <end position="170"/>
    </location>
</feature>
<dbReference type="InterPro" id="IPR012677">
    <property type="entry name" value="Nucleotide-bd_a/b_plait_sf"/>
</dbReference>